<evidence type="ECO:0000256" key="1">
    <source>
        <dbReference type="SAM" id="MobiDB-lite"/>
    </source>
</evidence>
<organism evidence="2 3">
    <name type="scientific">Acrodontium crateriforme</name>
    <dbReference type="NCBI Taxonomy" id="150365"/>
    <lineage>
        <taxon>Eukaryota</taxon>
        <taxon>Fungi</taxon>
        <taxon>Dikarya</taxon>
        <taxon>Ascomycota</taxon>
        <taxon>Pezizomycotina</taxon>
        <taxon>Dothideomycetes</taxon>
        <taxon>Dothideomycetidae</taxon>
        <taxon>Mycosphaerellales</taxon>
        <taxon>Teratosphaeriaceae</taxon>
        <taxon>Acrodontium</taxon>
    </lineage>
</organism>
<dbReference type="Proteomes" id="UP001303373">
    <property type="component" value="Chromosome 1"/>
</dbReference>
<sequence>MGCHCSLPARASAGLRFAPSDSNHEDDINKPSENAPSIHSQYPVEPRNFDGANDNEPSIELQPSGAFESVEGINGDTSVQISQRGDNQNTSIETPQHEPCKDSPARDPNDGSNDRGIALLLPDVSDQSEVVHDVERNTREHTCIAYGAVRRSLCLVTPPTTQRRAGPRTGHNANEVTINREDILRKMSRSPIFNEHSSNLGRSHAEGNVITSIVDQHALPVASPPGPNNEQEQQEMASNNVEMQRAERNERIVI</sequence>
<feature type="region of interest" description="Disordered" evidence="1">
    <location>
        <begin position="1"/>
        <end position="117"/>
    </location>
</feature>
<proteinExistence type="predicted"/>
<feature type="compositionally biased region" description="Basic and acidic residues" evidence="1">
    <location>
        <begin position="95"/>
        <end position="113"/>
    </location>
</feature>
<evidence type="ECO:0000313" key="2">
    <source>
        <dbReference type="EMBL" id="WPG97829.1"/>
    </source>
</evidence>
<feature type="compositionally biased region" description="Polar residues" evidence="1">
    <location>
        <begin position="228"/>
        <end position="242"/>
    </location>
</feature>
<accession>A0AAQ3LZ40</accession>
<dbReference type="AlphaFoldDB" id="A0AAQ3LZ40"/>
<keyword evidence="3" id="KW-1185">Reference proteome</keyword>
<gene>
    <name evidence="2" type="ORF">R9X50_00061000</name>
</gene>
<name>A0AAQ3LZ40_9PEZI</name>
<reference evidence="2 3" key="1">
    <citation type="submission" date="2023-11" db="EMBL/GenBank/DDBJ databases">
        <title>An acidophilic fungus is an integral part of prey digestion in a carnivorous sundew plant.</title>
        <authorList>
            <person name="Tsai I.J."/>
        </authorList>
    </citation>
    <scope>NUCLEOTIDE SEQUENCE [LARGE SCALE GENOMIC DNA]</scope>
    <source>
        <strain evidence="2">169a</strain>
    </source>
</reference>
<protein>
    <submittedName>
        <fullName evidence="2">Uncharacterized protein</fullName>
    </submittedName>
</protein>
<feature type="compositionally biased region" description="Basic and acidic residues" evidence="1">
    <location>
        <begin position="244"/>
        <end position="254"/>
    </location>
</feature>
<dbReference type="EMBL" id="CP138580">
    <property type="protein sequence ID" value="WPG97829.1"/>
    <property type="molecule type" value="Genomic_DNA"/>
</dbReference>
<feature type="region of interest" description="Disordered" evidence="1">
    <location>
        <begin position="222"/>
        <end position="254"/>
    </location>
</feature>
<feature type="compositionally biased region" description="Polar residues" evidence="1">
    <location>
        <begin position="31"/>
        <end position="40"/>
    </location>
</feature>
<feature type="compositionally biased region" description="Polar residues" evidence="1">
    <location>
        <begin position="75"/>
        <end position="94"/>
    </location>
</feature>
<evidence type="ECO:0000313" key="3">
    <source>
        <dbReference type="Proteomes" id="UP001303373"/>
    </source>
</evidence>